<organism evidence="2 3">
    <name type="scientific">Acer saccharum</name>
    <name type="common">Sugar maple</name>
    <dbReference type="NCBI Taxonomy" id="4024"/>
    <lineage>
        <taxon>Eukaryota</taxon>
        <taxon>Viridiplantae</taxon>
        <taxon>Streptophyta</taxon>
        <taxon>Embryophyta</taxon>
        <taxon>Tracheophyta</taxon>
        <taxon>Spermatophyta</taxon>
        <taxon>Magnoliopsida</taxon>
        <taxon>eudicotyledons</taxon>
        <taxon>Gunneridae</taxon>
        <taxon>Pentapetalae</taxon>
        <taxon>rosids</taxon>
        <taxon>malvids</taxon>
        <taxon>Sapindales</taxon>
        <taxon>Sapindaceae</taxon>
        <taxon>Hippocastanoideae</taxon>
        <taxon>Acereae</taxon>
        <taxon>Acer</taxon>
    </lineage>
</organism>
<accession>A0AA39TRP5</accession>
<dbReference type="SUPFAM" id="SSF53098">
    <property type="entry name" value="Ribonuclease H-like"/>
    <property type="match status" value="1"/>
</dbReference>
<dbReference type="GO" id="GO:0004523">
    <property type="term" value="F:RNA-DNA hybrid ribonuclease activity"/>
    <property type="evidence" value="ECO:0007669"/>
    <property type="project" value="InterPro"/>
</dbReference>
<keyword evidence="3" id="KW-1185">Reference proteome</keyword>
<gene>
    <name evidence="2" type="ORF">LWI29_015165</name>
</gene>
<dbReference type="InterPro" id="IPR012337">
    <property type="entry name" value="RNaseH-like_sf"/>
</dbReference>
<name>A0AA39TRP5_ACESA</name>
<dbReference type="InterPro" id="IPR002156">
    <property type="entry name" value="RNaseH_domain"/>
</dbReference>
<dbReference type="Gene3D" id="3.30.420.10">
    <property type="entry name" value="Ribonuclease H-like superfamily/Ribonuclease H"/>
    <property type="match status" value="1"/>
</dbReference>
<reference evidence="2" key="1">
    <citation type="journal article" date="2022" name="Plant J.">
        <title>Strategies of tolerance reflected in two North American maple genomes.</title>
        <authorList>
            <person name="McEvoy S.L."/>
            <person name="Sezen U.U."/>
            <person name="Trouern-Trend A."/>
            <person name="McMahon S.M."/>
            <person name="Schaberg P.G."/>
            <person name="Yang J."/>
            <person name="Wegrzyn J.L."/>
            <person name="Swenson N.G."/>
        </authorList>
    </citation>
    <scope>NUCLEOTIDE SEQUENCE</scope>
    <source>
        <strain evidence="2">NS2018</strain>
    </source>
</reference>
<dbReference type="GO" id="GO:0003676">
    <property type="term" value="F:nucleic acid binding"/>
    <property type="evidence" value="ECO:0007669"/>
    <property type="project" value="InterPro"/>
</dbReference>
<dbReference type="InterPro" id="IPR043502">
    <property type="entry name" value="DNA/RNA_pol_sf"/>
</dbReference>
<dbReference type="Proteomes" id="UP001168877">
    <property type="component" value="Unassembled WGS sequence"/>
</dbReference>
<dbReference type="InterPro" id="IPR044730">
    <property type="entry name" value="RNase_H-like_dom_plant"/>
</dbReference>
<dbReference type="Pfam" id="PF13456">
    <property type="entry name" value="RVT_3"/>
    <property type="match status" value="1"/>
</dbReference>
<dbReference type="InterPro" id="IPR036397">
    <property type="entry name" value="RNaseH_sf"/>
</dbReference>
<dbReference type="EMBL" id="JAUESC010000001">
    <property type="protein sequence ID" value="KAK0607443.1"/>
    <property type="molecule type" value="Genomic_DNA"/>
</dbReference>
<dbReference type="InterPro" id="IPR000477">
    <property type="entry name" value="RT_dom"/>
</dbReference>
<dbReference type="SUPFAM" id="SSF56672">
    <property type="entry name" value="DNA/RNA polymerases"/>
    <property type="match status" value="1"/>
</dbReference>
<dbReference type="CDD" id="cd06222">
    <property type="entry name" value="RNase_H_like"/>
    <property type="match status" value="1"/>
</dbReference>
<dbReference type="CDD" id="cd01650">
    <property type="entry name" value="RT_nLTR_like"/>
    <property type="match status" value="1"/>
</dbReference>
<evidence type="ECO:0000313" key="2">
    <source>
        <dbReference type="EMBL" id="KAK0607443.1"/>
    </source>
</evidence>
<dbReference type="InterPro" id="IPR026960">
    <property type="entry name" value="RVT-Znf"/>
</dbReference>
<dbReference type="AlphaFoldDB" id="A0AA39TRP5"/>
<dbReference type="PANTHER" id="PTHR33116">
    <property type="entry name" value="REVERSE TRANSCRIPTASE ZINC-BINDING DOMAIN-CONTAINING PROTEIN-RELATED-RELATED"/>
    <property type="match status" value="1"/>
</dbReference>
<evidence type="ECO:0000259" key="1">
    <source>
        <dbReference type="PROSITE" id="PS50878"/>
    </source>
</evidence>
<sequence>MISLHGLFDGNGVWKTNEGEMAGIISQYFSSIFTSSHPSAEQLERVLGSVEHRLPSNMRDFLDGNFSAEEVKEALFQMSPSKSPGEDGFPAAFFQKHWEVVGGEVTRLCLECLNDGLSVRMINHTILCLIPKVKKVENMVDLRPISLCNVIYKCISKARANRLRKVLNFVISDSQSAFLPGRLITDNAMIGFECMHALRRKVNGKKKGFMSLKLDMSKAYDRVDWNFLKGMMLRLGFSERWVSKIMGCVSSVSYSFILNGKIRGHISPSRGLRQGDPLSPYLFLICAEGLSSLITNSESRGDFYGFRCSMGGPKVTHLFFADDSLLFTKATLAECRNIKSLLEFYSQASGQIVNFNKSAVCFSRKIAWPEKRRLAAALDMSLVEVHERYLGLPCVTNRSKRVLFDDIKERVWKKLQNWGNRFFSGGGREVLIKAVVQSIPVYSMNLFRLPVSLICELHRLCARFWWGGNGAKRKMHWCTWDVLCKAHIRGGLGFRDLGAFNKAMLAKQCWRLLHNQDSLIARILKSCYFPESGFLEAKRCQSGSFMWNSLMWGKEVVEKGSRWRVGTSRSISVYKDRWIPRASTFKIASPPGVGVVTVADLKREDGSWNEELIRQTFWEDEVQSILGIPTSRLALDDFLLWHYEKSGRYSVKSGYWVALDASSNPSYSGMGCKESWWKFFWRLQLPNKIKLFIWKACNDWFPARANLARHGIQLDSLCPVPDALSFVDFVLSCYSSVSKLDFEILCVVWWRVWFRRNNLVHSAVLLPDSEVVEWASLFIQEFRAANVKVLKAVSVQSALPRWKAPPDGVFKINTDAALNEQGLVSGLGVVIRDCQGQVMASLCSQMGVCYSPEIAEALAIRRGLQLAVETGLVPAMLESDASVVVNAIGSQDRSSSDVGIIIHDISCLLRSPCFNSISFVPRLANKVAHGLAKLALRFVGESVWLEDCPLSVESLVLGDVPDSCMRFGSS</sequence>
<protein>
    <recommendedName>
        <fullName evidence="1">Reverse transcriptase domain-containing protein</fullName>
    </recommendedName>
</protein>
<dbReference type="PANTHER" id="PTHR33116:SF86">
    <property type="entry name" value="REVERSE TRANSCRIPTASE DOMAIN-CONTAINING PROTEIN"/>
    <property type="match status" value="1"/>
</dbReference>
<comment type="caution">
    <text evidence="2">The sequence shown here is derived from an EMBL/GenBank/DDBJ whole genome shotgun (WGS) entry which is preliminary data.</text>
</comment>
<proteinExistence type="predicted"/>
<dbReference type="PROSITE" id="PS50878">
    <property type="entry name" value="RT_POL"/>
    <property type="match status" value="1"/>
</dbReference>
<evidence type="ECO:0000313" key="3">
    <source>
        <dbReference type="Proteomes" id="UP001168877"/>
    </source>
</evidence>
<dbReference type="Pfam" id="PF13966">
    <property type="entry name" value="zf-RVT"/>
    <property type="match status" value="1"/>
</dbReference>
<reference evidence="2" key="2">
    <citation type="submission" date="2023-06" db="EMBL/GenBank/DDBJ databases">
        <authorList>
            <person name="Swenson N.G."/>
            <person name="Wegrzyn J.L."/>
            <person name="Mcevoy S.L."/>
        </authorList>
    </citation>
    <scope>NUCLEOTIDE SEQUENCE</scope>
    <source>
        <strain evidence="2">NS2018</strain>
        <tissue evidence="2">Leaf</tissue>
    </source>
</reference>
<dbReference type="Pfam" id="PF00078">
    <property type="entry name" value="RVT_1"/>
    <property type="match status" value="1"/>
</dbReference>
<feature type="domain" description="Reverse transcriptase" evidence="1">
    <location>
        <begin position="111"/>
        <end position="394"/>
    </location>
</feature>